<name>A0A4D6MXB5_VIGUN</name>
<reference evidence="2 3" key="1">
    <citation type="submission" date="2019-04" db="EMBL/GenBank/DDBJ databases">
        <title>An improved genome assembly and genetic linkage map for asparagus bean, Vigna unguiculata ssp. sesquipedialis.</title>
        <authorList>
            <person name="Xia Q."/>
            <person name="Zhang R."/>
            <person name="Dong Y."/>
        </authorList>
    </citation>
    <scope>NUCLEOTIDE SEQUENCE [LARGE SCALE GENOMIC DNA]</scope>
    <source>
        <tissue evidence="2">Leaf</tissue>
    </source>
</reference>
<gene>
    <name evidence="2" type="ORF">DEO72_LG9g1161</name>
</gene>
<accession>A0A4D6MXB5</accession>
<dbReference type="Proteomes" id="UP000501690">
    <property type="component" value="Linkage Group LG9"/>
</dbReference>
<dbReference type="AlphaFoldDB" id="A0A4D6MXB5"/>
<proteinExistence type="predicted"/>
<evidence type="ECO:0000313" key="2">
    <source>
        <dbReference type="EMBL" id="QCE06150.1"/>
    </source>
</evidence>
<feature type="region of interest" description="Disordered" evidence="1">
    <location>
        <begin position="20"/>
        <end position="46"/>
    </location>
</feature>
<organism evidence="2 3">
    <name type="scientific">Vigna unguiculata</name>
    <name type="common">Cowpea</name>
    <dbReference type="NCBI Taxonomy" id="3917"/>
    <lineage>
        <taxon>Eukaryota</taxon>
        <taxon>Viridiplantae</taxon>
        <taxon>Streptophyta</taxon>
        <taxon>Embryophyta</taxon>
        <taxon>Tracheophyta</taxon>
        <taxon>Spermatophyta</taxon>
        <taxon>Magnoliopsida</taxon>
        <taxon>eudicotyledons</taxon>
        <taxon>Gunneridae</taxon>
        <taxon>Pentapetalae</taxon>
        <taxon>rosids</taxon>
        <taxon>fabids</taxon>
        <taxon>Fabales</taxon>
        <taxon>Fabaceae</taxon>
        <taxon>Papilionoideae</taxon>
        <taxon>50 kb inversion clade</taxon>
        <taxon>NPAAA clade</taxon>
        <taxon>indigoferoid/millettioid clade</taxon>
        <taxon>Phaseoleae</taxon>
        <taxon>Vigna</taxon>
    </lineage>
</organism>
<dbReference type="EMBL" id="CP039353">
    <property type="protein sequence ID" value="QCE06150.1"/>
    <property type="molecule type" value="Genomic_DNA"/>
</dbReference>
<feature type="region of interest" description="Disordered" evidence="1">
    <location>
        <begin position="143"/>
        <end position="164"/>
    </location>
</feature>
<evidence type="ECO:0000256" key="1">
    <source>
        <dbReference type="SAM" id="MobiDB-lite"/>
    </source>
</evidence>
<feature type="compositionally biased region" description="Basic and acidic residues" evidence="1">
    <location>
        <begin position="36"/>
        <end position="46"/>
    </location>
</feature>
<feature type="compositionally biased region" description="Basic and acidic residues" evidence="1">
    <location>
        <begin position="152"/>
        <end position="164"/>
    </location>
</feature>
<sequence>MKEDLERMKRDFYSRAAIEGFDEEHTTASDAVEVSGGRDDGPHVNAEKGHIETENTVVILPDATNEIDETLEVGVTSELESADIGVACASKIGEADGSPEALNFSIEETICPISCGPNIIGGTAISGEGGLCATTTFTREPENTVEVAPSPEEEKTAKEHKDALDSSLNDDALIIVKALTFVSEELGDLEADSTSDR</sequence>
<protein>
    <submittedName>
        <fullName evidence="2">Uncharacterized protein</fullName>
    </submittedName>
</protein>
<keyword evidence="3" id="KW-1185">Reference proteome</keyword>
<evidence type="ECO:0000313" key="3">
    <source>
        <dbReference type="Proteomes" id="UP000501690"/>
    </source>
</evidence>